<keyword evidence="3" id="KW-1185">Reference proteome</keyword>
<evidence type="ECO:0000256" key="1">
    <source>
        <dbReference type="ARBA" id="ARBA00034773"/>
    </source>
</evidence>
<comment type="caution">
    <text evidence="2">The sequence shown here is derived from an EMBL/GenBank/DDBJ whole genome shotgun (WGS) entry which is preliminary data.</text>
</comment>
<accession>A0ABR2BJL3</accession>
<dbReference type="EMBL" id="JBBPBM010000108">
    <property type="protein sequence ID" value="KAK8507332.1"/>
    <property type="molecule type" value="Genomic_DNA"/>
</dbReference>
<comment type="similarity">
    <text evidence="1">Belongs to the senescence regulator S40 family.</text>
</comment>
<protein>
    <submittedName>
        <fullName evidence="2">Uncharacterized protein</fullName>
    </submittedName>
</protein>
<reference evidence="2 3" key="1">
    <citation type="journal article" date="2024" name="G3 (Bethesda)">
        <title>Genome assembly of Hibiscus sabdariffa L. provides insights into metabolisms of medicinal natural products.</title>
        <authorList>
            <person name="Kim T."/>
        </authorList>
    </citation>
    <scope>NUCLEOTIDE SEQUENCE [LARGE SCALE GENOMIC DNA]</scope>
    <source>
        <strain evidence="2">TK-2024</strain>
        <tissue evidence="2">Old leaves</tissue>
    </source>
</reference>
<dbReference type="Proteomes" id="UP001472677">
    <property type="component" value="Unassembled WGS sequence"/>
</dbReference>
<gene>
    <name evidence="2" type="ORF">V6N12_072600</name>
</gene>
<dbReference type="Pfam" id="PF04520">
    <property type="entry name" value="Senescence_reg"/>
    <property type="match status" value="1"/>
</dbReference>
<proteinExistence type="inferred from homology"/>
<organism evidence="2 3">
    <name type="scientific">Hibiscus sabdariffa</name>
    <name type="common">roselle</name>
    <dbReference type="NCBI Taxonomy" id="183260"/>
    <lineage>
        <taxon>Eukaryota</taxon>
        <taxon>Viridiplantae</taxon>
        <taxon>Streptophyta</taxon>
        <taxon>Embryophyta</taxon>
        <taxon>Tracheophyta</taxon>
        <taxon>Spermatophyta</taxon>
        <taxon>Magnoliopsida</taxon>
        <taxon>eudicotyledons</taxon>
        <taxon>Gunneridae</taxon>
        <taxon>Pentapetalae</taxon>
        <taxon>rosids</taxon>
        <taxon>malvids</taxon>
        <taxon>Malvales</taxon>
        <taxon>Malvaceae</taxon>
        <taxon>Malvoideae</taxon>
        <taxon>Hibiscus</taxon>
    </lineage>
</organism>
<name>A0ABR2BJL3_9ROSI</name>
<sequence>MIPRSLSATGYVRSCCSVSTTHGEAKSNAVKQQQSAPVNIPDWSKVSANTRNGSWHHDDDDEYNATKCWKKTQRERFEESEKCCPNKNRFPGIKFINELRANLMEQSHKPETSV</sequence>
<evidence type="ECO:0000313" key="2">
    <source>
        <dbReference type="EMBL" id="KAK8507332.1"/>
    </source>
</evidence>
<evidence type="ECO:0000313" key="3">
    <source>
        <dbReference type="Proteomes" id="UP001472677"/>
    </source>
</evidence>
<dbReference type="InterPro" id="IPR007608">
    <property type="entry name" value="Senescence_reg_S40"/>
</dbReference>